<dbReference type="PANTHER" id="PTHR47738">
    <property type="entry name" value="PTS SYSTEM FRUCTOSE-LIKE EIIA COMPONENT-RELATED"/>
    <property type="match status" value="1"/>
</dbReference>
<dbReference type="SUPFAM" id="SSF55804">
    <property type="entry name" value="Phoshotransferase/anion transport protein"/>
    <property type="match status" value="1"/>
</dbReference>
<organism evidence="2 3">
    <name type="scientific">Streptomyces chisholmiae</name>
    <dbReference type="NCBI Taxonomy" id="3075540"/>
    <lineage>
        <taxon>Bacteria</taxon>
        <taxon>Bacillati</taxon>
        <taxon>Actinomycetota</taxon>
        <taxon>Actinomycetes</taxon>
        <taxon>Kitasatosporales</taxon>
        <taxon>Streptomycetaceae</taxon>
        <taxon>Streptomyces</taxon>
    </lineage>
</organism>
<reference evidence="3" key="1">
    <citation type="submission" date="2023-07" db="EMBL/GenBank/DDBJ databases">
        <title>30 novel species of actinomycetes from the DSMZ collection.</title>
        <authorList>
            <person name="Nouioui I."/>
        </authorList>
    </citation>
    <scope>NUCLEOTIDE SEQUENCE [LARGE SCALE GENOMIC DNA]</scope>
    <source>
        <strain evidence="3">DSM 44915</strain>
    </source>
</reference>
<keyword evidence="2" id="KW-0813">Transport</keyword>
<proteinExistence type="predicted"/>
<accession>A0ABU2JXB1</accession>
<dbReference type="RefSeq" id="WP_311669720.1">
    <property type="nucleotide sequence ID" value="NZ_JAVREO010000018.1"/>
</dbReference>
<keyword evidence="2" id="KW-0762">Sugar transport</keyword>
<dbReference type="EMBL" id="JAVREO010000018">
    <property type="protein sequence ID" value="MDT0269636.1"/>
    <property type="molecule type" value="Genomic_DNA"/>
</dbReference>
<protein>
    <submittedName>
        <fullName evidence="2">PTS sugar transporter subunit IIA</fullName>
    </submittedName>
</protein>
<dbReference type="PROSITE" id="PS51094">
    <property type="entry name" value="PTS_EIIA_TYPE_2"/>
    <property type="match status" value="1"/>
</dbReference>
<dbReference type="CDD" id="cd00211">
    <property type="entry name" value="PTS_IIA_fru"/>
    <property type="match status" value="1"/>
</dbReference>
<dbReference type="Gene3D" id="3.40.930.10">
    <property type="entry name" value="Mannitol-specific EII, Chain A"/>
    <property type="match status" value="1"/>
</dbReference>
<dbReference type="Proteomes" id="UP001183410">
    <property type="component" value="Unassembled WGS sequence"/>
</dbReference>
<name>A0ABU2JXB1_9ACTN</name>
<dbReference type="InterPro" id="IPR051541">
    <property type="entry name" value="PTS_SugarTrans_NitroReg"/>
</dbReference>
<dbReference type="PANTHER" id="PTHR47738:SF3">
    <property type="entry name" value="PHOSPHOTRANSFERASE SYSTEM MANNITOL_FRUCTOSE-SPECIFIC IIA DOMAIN CONTAINING PROTEIN"/>
    <property type="match status" value="1"/>
</dbReference>
<evidence type="ECO:0000313" key="2">
    <source>
        <dbReference type="EMBL" id="MDT0269636.1"/>
    </source>
</evidence>
<comment type="caution">
    <text evidence="2">The sequence shown here is derived from an EMBL/GenBank/DDBJ whole genome shotgun (WGS) entry which is preliminary data.</text>
</comment>
<dbReference type="InterPro" id="IPR002178">
    <property type="entry name" value="PTS_EIIA_type-2_dom"/>
</dbReference>
<gene>
    <name evidence="2" type="ORF">RM844_25465</name>
</gene>
<keyword evidence="3" id="KW-1185">Reference proteome</keyword>
<feature type="domain" description="PTS EIIA type-2" evidence="1">
    <location>
        <begin position="4"/>
        <end position="151"/>
    </location>
</feature>
<dbReference type="Pfam" id="PF00359">
    <property type="entry name" value="PTS_EIIA_2"/>
    <property type="match status" value="1"/>
</dbReference>
<sequence>MSSALIDQDCVLVDVEAASSTELLSRLADDLAERGYVADTFRDALLAREEKFPTGLPTNVLKVAIPHTDPEHVHRSFISVARLARPVAFHEMGNNAATVDVEIVFLLAIADGKSQLGTLQALIGMFSDEPTMRRLRDAADAAALYAVVEDRIGGLDAGPAS</sequence>
<dbReference type="InterPro" id="IPR016152">
    <property type="entry name" value="PTrfase/Anion_transptr"/>
</dbReference>
<evidence type="ECO:0000313" key="3">
    <source>
        <dbReference type="Proteomes" id="UP001183410"/>
    </source>
</evidence>
<evidence type="ECO:0000259" key="1">
    <source>
        <dbReference type="PROSITE" id="PS51094"/>
    </source>
</evidence>